<dbReference type="InterPro" id="IPR006638">
    <property type="entry name" value="Elp3/MiaA/NifB-like_rSAM"/>
</dbReference>
<dbReference type="PROSITE" id="PS51918">
    <property type="entry name" value="RADICAL_SAM"/>
    <property type="match status" value="1"/>
</dbReference>
<dbReference type="RefSeq" id="WP_206707327.1">
    <property type="nucleotide sequence ID" value="NZ_CP059066.1"/>
</dbReference>
<evidence type="ECO:0000259" key="1">
    <source>
        <dbReference type="PROSITE" id="PS51918"/>
    </source>
</evidence>
<dbReference type="GO" id="GO:0051539">
    <property type="term" value="F:4 iron, 4 sulfur cluster binding"/>
    <property type="evidence" value="ECO:0007669"/>
    <property type="project" value="TreeGrafter"/>
</dbReference>
<dbReference type="InterPro" id="IPR007197">
    <property type="entry name" value="rSAM"/>
</dbReference>
<dbReference type="EMBL" id="CP059066">
    <property type="protein sequence ID" value="QSQ09999.1"/>
    <property type="molecule type" value="Genomic_DNA"/>
</dbReference>
<feature type="domain" description="Radical SAM core" evidence="1">
    <location>
        <begin position="168"/>
        <end position="406"/>
    </location>
</feature>
<dbReference type="NCBIfam" id="TIGR03994">
    <property type="entry name" value="rSAM_HemZ"/>
    <property type="match status" value="1"/>
</dbReference>
<dbReference type="GO" id="GO:0016491">
    <property type="term" value="F:oxidoreductase activity"/>
    <property type="evidence" value="ECO:0007669"/>
    <property type="project" value="UniProtKB-KW"/>
</dbReference>
<dbReference type="GO" id="GO:0005737">
    <property type="term" value="C:cytoplasm"/>
    <property type="evidence" value="ECO:0007669"/>
    <property type="project" value="TreeGrafter"/>
</dbReference>
<dbReference type="CDD" id="cd01335">
    <property type="entry name" value="Radical_SAM"/>
    <property type="match status" value="1"/>
</dbReference>
<keyword evidence="2" id="KW-0560">Oxidoreductase</keyword>
<evidence type="ECO:0000313" key="2">
    <source>
        <dbReference type="EMBL" id="QSQ09999.1"/>
    </source>
</evidence>
<dbReference type="SFLD" id="SFLDG01065">
    <property type="entry name" value="anaerobic_coproporphyrinogen-I"/>
    <property type="match status" value="1"/>
</dbReference>
<dbReference type="InterPro" id="IPR023404">
    <property type="entry name" value="rSAM_horseshoe"/>
</dbReference>
<organism evidence="2 3">
    <name type="scientific">Koleobacter methoxysyntrophicus</name>
    <dbReference type="NCBI Taxonomy" id="2751313"/>
    <lineage>
        <taxon>Bacteria</taxon>
        <taxon>Bacillati</taxon>
        <taxon>Bacillota</taxon>
        <taxon>Clostridia</taxon>
        <taxon>Koleobacterales</taxon>
        <taxon>Koleobacteraceae</taxon>
        <taxon>Koleobacter</taxon>
    </lineage>
</organism>
<evidence type="ECO:0000313" key="3">
    <source>
        <dbReference type="Proteomes" id="UP000662904"/>
    </source>
</evidence>
<proteinExistence type="predicted"/>
<dbReference type="SFLD" id="SFLDG01082">
    <property type="entry name" value="B12-binding_domain_containing"/>
    <property type="match status" value="1"/>
</dbReference>
<dbReference type="SFLD" id="SFLDS00029">
    <property type="entry name" value="Radical_SAM"/>
    <property type="match status" value="1"/>
</dbReference>
<dbReference type="AlphaFoldDB" id="A0A8A0RR47"/>
<gene>
    <name evidence="2" type="primary">hemZ</name>
    <name evidence="2" type="ORF">H0A61_02391</name>
</gene>
<sequence length="497" mass="57838">MVDFLVRTTGHDFFYQIFEIIKVFCPDANVMKIEEKALVSNQSFFLDTYIKEDEQGITIEAEIREPCGKVFNKSFSIKKREQIKIEKMKKRILKLLAFILLRKIFKNKKQPWGILTGIRPTKIVHELLDEGKERTEIIRELKRKYLVHREKSELLIDIAEIQMPYIENNHPKKIGIYISIPFCPSRCIYCSFPSNPLKKWGHLEDEYIKTLVKEISILGKYFQFNDFIVESIYVGGGTPTCISEKNLNILLNTIAEKVMQNNTLEFTVEGGRPDTITQSKAEILKKYNVNRVSINPQTINLNTLKIIGRNHSPEEVIKAFTIIRNNVPCINMDIIAGLPGETISDIERTMEFIKKLNPENITVHTLAIKKGSKLKEIASSIGLPDEGEVEKMIRKTREHASKMDMRPYYLYRQKYMLNNMENTGYSKRGYECIYNIQMMEDRQTIIGFGAGSITKVVDFETWEINRISNPKDISEYIKRIDELIKRKLNNDILKRLT</sequence>
<dbReference type="InterPro" id="IPR058240">
    <property type="entry name" value="rSAM_sf"/>
</dbReference>
<dbReference type="PANTHER" id="PTHR13932:SF1">
    <property type="entry name" value="OXYGEN-INDEPENDENT COPROPORPHYRINOGEN-III OXIDASE-LIKE PROTEIN HEMZ"/>
    <property type="match status" value="1"/>
</dbReference>
<dbReference type="InterPro" id="IPR034505">
    <property type="entry name" value="Coproporphyrinogen-III_oxidase"/>
</dbReference>
<name>A0A8A0RR47_9FIRM</name>
<keyword evidence="3" id="KW-1185">Reference proteome</keyword>
<dbReference type="EC" id="1.3.99.-" evidence="2"/>
<dbReference type="Proteomes" id="UP000662904">
    <property type="component" value="Chromosome"/>
</dbReference>
<dbReference type="PANTHER" id="PTHR13932">
    <property type="entry name" value="COPROPORPHYRINIGEN III OXIDASE"/>
    <property type="match status" value="1"/>
</dbReference>
<dbReference type="KEGG" id="kme:H0A61_02391"/>
<protein>
    <submittedName>
        <fullName evidence="2">Oxygen-independent coproporphyrinogen-III oxidase-like protein HemZ</fullName>
        <ecNumber evidence="2">1.3.99.-</ecNumber>
    </submittedName>
</protein>
<dbReference type="SUPFAM" id="SSF102114">
    <property type="entry name" value="Radical SAM enzymes"/>
    <property type="match status" value="1"/>
</dbReference>
<dbReference type="Pfam" id="PF04055">
    <property type="entry name" value="Radical_SAM"/>
    <property type="match status" value="1"/>
</dbReference>
<dbReference type="SMART" id="SM00729">
    <property type="entry name" value="Elp3"/>
    <property type="match status" value="1"/>
</dbReference>
<accession>A0A8A0RR47</accession>
<dbReference type="GO" id="GO:0006779">
    <property type="term" value="P:porphyrin-containing compound biosynthetic process"/>
    <property type="evidence" value="ECO:0007669"/>
    <property type="project" value="TreeGrafter"/>
</dbReference>
<reference evidence="2" key="1">
    <citation type="submission" date="2020-07" db="EMBL/GenBank/DDBJ databases">
        <title>Koleobacter methoxysyntrophicus gen. nov., sp. nov., a novel anaerobic bacterium isolated from deep subsurface oil field and proposal of Koleobacterales ord. nov. in the phylum Firmicutes.</title>
        <authorList>
            <person name="Sakamoto S."/>
            <person name="Tamaki H."/>
        </authorList>
    </citation>
    <scope>NUCLEOTIDE SEQUENCE</scope>
    <source>
        <strain evidence="2">NRmbB1</strain>
    </source>
</reference>
<dbReference type="SFLD" id="SFLDF00310">
    <property type="entry name" value="oxygen-independent_coproporphy"/>
    <property type="match status" value="1"/>
</dbReference>
<dbReference type="Gene3D" id="3.80.30.20">
    <property type="entry name" value="tm_1862 like domain"/>
    <property type="match status" value="1"/>
</dbReference>
<dbReference type="InterPro" id="IPR023995">
    <property type="entry name" value="HemZ"/>
</dbReference>